<sequence>HVICFGGGLRPKDLKSSTSTKNANDADLEAQLRRSDEEKEALQQTVTELKDTVTEQAEEMANMKAEMKKLQELFESSQNRQH</sequence>
<feature type="region of interest" description="Disordered" evidence="1">
    <location>
        <begin position="1"/>
        <end position="43"/>
    </location>
</feature>
<evidence type="ECO:0000256" key="1">
    <source>
        <dbReference type="SAM" id="MobiDB-lite"/>
    </source>
</evidence>
<feature type="compositionally biased region" description="Basic and acidic residues" evidence="1">
    <location>
        <begin position="30"/>
        <end position="41"/>
    </location>
</feature>
<gene>
    <name evidence="2" type="ORF">LITE_LOCUS44483</name>
</gene>
<dbReference type="AlphaFoldDB" id="A0AAV0QRA2"/>
<dbReference type="EMBL" id="CAMGYJ010000010">
    <property type="protein sequence ID" value="CAI0547725.1"/>
    <property type="molecule type" value="Genomic_DNA"/>
</dbReference>
<organism evidence="2 3">
    <name type="scientific">Linum tenue</name>
    <dbReference type="NCBI Taxonomy" id="586396"/>
    <lineage>
        <taxon>Eukaryota</taxon>
        <taxon>Viridiplantae</taxon>
        <taxon>Streptophyta</taxon>
        <taxon>Embryophyta</taxon>
        <taxon>Tracheophyta</taxon>
        <taxon>Spermatophyta</taxon>
        <taxon>Magnoliopsida</taxon>
        <taxon>eudicotyledons</taxon>
        <taxon>Gunneridae</taxon>
        <taxon>Pentapetalae</taxon>
        <taxon>rosids</taxon>
        <taxon>fabids</taxon>
        <taxon>Malpighiales</taxon>
        <taxon>Linaceae</taxon>
        <taxon>Linum</taxon>
    </lineage>
</organism>
<accession>A0AAV0QRA2</accession>
<keyword evidence="3" id="KW-1185">Reference proteome</keyword>
<protein>
    <submittedName>
        <fullName evidence="2">Uncharacterized protein</fullName>
    </submittedName>
</protein>
<proteinExistence type="predicted"/>
<evidence type="ECO:0000313" key="3">
    <source>
        <dbReference type="Proteomes" id="UP001154282"/>
    </source>
</evidence>
<dbReference type="Proteomes" id="UP001154282">
    <property type="component" value="Unassembled WGS sequence"/>
</dbReference>
<evidence type="ECO:0000313" key="2">
    <source>
        <dbReference type="EMBL" id="CAI0547725.1"/>
    </source>
</evidence>
<reference evidence="2" key="1">
    <citation type="submission" date="2022-08" db="EMBL/GenBank/DDBJ databases">
        <authorList>
            <person name="Gutierrez-Valencia J."/>
        </authorList>
    </citation>
    <scope>NUCLEOTIDE SEQUENCE</scope>
</reference>
<feature type="non-terminal residue" evidence="2">
    <location>
        <position position="1"/>
    </location>
</feature>
<name>A0AAV0QRA2_9ROSI</name>
<comment type="caution">
    <text evidence="2">The sequence shown here is derived from an EMBL/GenBank/DDBJ whole genome shotgun (WGS) entry which is preliminary data.</text>
</comment>